<dbReference type="Proteomes" id="UP000612899">
    <property type="component" value="Unassembled WGS sequence"/>
</dbReference>
<evidence type="ECO:0000313" key="2">
    <source>
        <dbReference type="EMBL" id="GIH02868.1"/>
    </source>
</evidence>
<proteinExistence type="predicted"/>
<reference evidence="2" key="1">
    <citation type="submission" date="2021-01" db="EMBL/GenBank/DDBJ databases">
        <title>Whole genome shotgun sequence of Rhizocola hellebori NBRC 109834.</title>
        <authorList>
            <person name="Komaki H."/>
            <person name="Tamura T."/>
        </authorList>
    </citation>
    <scope>NUCLEOTIDE SEQUENCE</scope>
    <source>
        <strain evidence="2">NBRC 109834</strain>
    </source>
</reference>
<keyword evidence="3" id="KW-1185">Reference proteome</keyword>
<dbReference type="AlphaFoldDB" id="A0A8J3Q2T6"/>
<gene>
    <name evidence="2" type="ORF">Rhe02_09350</name>
</gene>
<sequence>MRSVTDAIGIEEGPAVPAPPAVEAPAARYGAAVQQLFDSDHVVREALRDRLVDVTSRSLELRAEAAAAFSGFYPSRIPVADRERTTYLAPGDDLIVLQTEQTNLTLERQRAAPLAGRLRLHLTPELLDLIDKTDANDERVGRIPLAALLELLRGSVPLPSADPVSVCRAEARADDLLKAITETRPKPNTPGDEVKRNVDEATGPTHPPKSKPSEPPKKEPNQPEVLTKIKELLAAMRTPETAPVFEVPSRADQGTVREGLATFELRSGPADVTSYHDFTSLRIAFQGVWTEVFDGQLESTGRQLYEESVKLKSFAGLDPRAQAIDTLDDLKRLMAEVRDLAQITSDATPGVVRPPVSAGGGAVSQSTTAVDVARNALLGGPTGDPVVDAILNPGGALINAIGNLFAGKPQLTWDSFPGPLPVGNDVITVRFEPDAVPVGTVEIMIENGPQAWWWKGIEFREFDTHGNVISNFRISNDPRDSGVWQKDSYNRLPLYTPQLQNGVLEFQKAAPGIGFGVHTGYYLLAGLPARMPDRMRAIFRWEKDS</sequence>
<evidence type="ECO:0000256" key="1">
    <source>
        <dbReference type="SAM" id="MobiDB-lite"/>
    </source>
</evidence>
<organism evidence="2 3">
    <name type="scientific">Rhizocola hellebori</name>
    <dbReference type="NCBI Taxonomy" id="1392758"/>
    <lineage>
        <taxon>Bacteria</taxon>
        <taxon>Bacillati</taxon>
        <taxon>Actinomycetota</taxon>
        <taxon>Actinomycetes</taxon>
        <taxon>Micromonosporales</taxon>
        <taxon>Micromonosporaceae</taxon>
        <taxon>Rhizocola</taxon>
    </lineage>
</organism>
<name>A0A8J3Q2T6_9ACTN</name>
<evidence type="ECO:0000313" key="3">
    <source>
        <dbReference type="Proteomes" id="UP000612899"/>
    </source>
</evidence>
<feature type="compositionally biased region" description="Basic and acidic residues" evidence="1">
    <location>
        <begin position="211"/>
        <end position="223"/>
    </location>
</feature>
<comment type="caution">
    <text evidence="2">The sequence shown here is derived from an EMBL/GenBank/DDBJ whole genome shotgun (WGS) entry which is preliminary data.</text>
</comment>
<feature type="region of interest" description="Disordered" evidence="1">
    <location>
        <begin position="179"/>
        <end position="223"/>
    </location>
</feature>
<accession>A0A8J3Q2T6</accession>
<protein>
    <submittedName>
        <fullName evidence="2">Uncharacterized protein</fullName>
    </submittedName>
</protein>
<dbReference type="EMBL" id="BONY01000004">
    <property type="protein sequence ID" value="GIH02868.1"/>
    <property type="molecule type" value="Genomic_DNA"/>
</dbReference>